<protein>
    <recommendedName>
        <fullName evidence="13">ATP synthase complex subunit 8</fullName>
    </recommendedName>
</protein>
<evidence type="ECO:0000256" key="5">
    <source>
        <dbReference type="ARBA" id="ARBA00022547"/>
    </source>
</evidence>
<reference evidence="15" key="1">
    <citation type="submission" date="2020-04" db="EMBL/GenBank/DDBJ databases">
        <title>DNAmark Project.</title>
        <authorList>
            <person name="Leerhoei F."/>
        </authorList>
    </citation>
    <scope>NUCLEOTIDE SEQUENCE</scope>
    <source>
        <strain evidence="15">DM811</strain>
    </source>
</reference>
<dbReference type="Pfam" id="PF00895">
    <property type="entry name" value="ATP-synt_8"/>
    <property type="match status" value="1"/>
</dbReference>
<organism evidence="15">
    <name type="scientific">Tomosvaryella palliditarsis</name>
    <dbReference type="NCBI Taxonomy" id="1743456"/>
    <lineage>
        <taxon>Eukaryota</taxon>
        <taxon>Metazoa</taxon>
        <taxon>Ecdysozoa</taxon>
        <taxon>Arthropoda</taxon>
        <taxon>Hexapoda</taxon>
        <taxon>Insecta</taxon>
        <taxon>Pterygota</taxon>
        <taxon>Neoptera</taxon>
        <taxon>Endopterygota</taxon>
        <taxon>Diptera</taxon>
        <taxon>Brachycera</taxon>
        <taxon>Muscomorpha</taxon>
        <taxon>Syrphoidea</taxon>
        <taxon>Pipunculidae</taxon>
        <taxon>Pipunculinae</taxon>
        <taxon>Tomosvaryellini</taxon>
        <taxon>Tomosvaryella</taxon>
    </lineage>
</organism>
<accession>A0A7G7CDS8</accession>
<evidence type="ECO:0000256" key="13">
    <source>
        <dbReference type="RuleBase" id="RU003661"/>
    </source>
</evidence>
<dbReference type="GO" id="GO:0045259">
    <property type="term" value="C:proton-transporting ATP synthase complex"/>
    <property type="evidence" value="ECO:0007669"/>
    <property type="project" value="UniProtKB-KW"/>
</dbReference>
<geneLocation type="mitochondrion" evidence="15"/>
<gene>
    <name evidence="15" type="primary">ATP8</name>
</gene>
<dbReference type="GO" id="GO:0015078">
    <property type="term" value="F:proton transmembrane transporter activity"/>
    <property type="evidence" value="ECO:0007669"/>
    <property type="project" value="InterPro"/>
</dbReference>
<evidence type="ECO:0000256" key="1">
    <source>
        <dbReference type="ARBA" id="ARBA00004304"/>
    </source>
</evidence>
<dbReference type="InterPro" id="IPR001421">
    <property type="entry name" value="ATP8_metazoa"/>
</dbReference>
<evidence type="ECO:0000256" key="9">
    <source>
        <dbReference type="ARBA" id="ARBA00023065"/>
    </source>
</evidence>
<keyword evidence="8 14" id="KW-1133">Transmembrane helix</keyword>
<evidence type="ECO:0000313" key="15">
    <source>
        <dbReference type="EMBL" id="QNE85744.1"/>
    </source>
</evidence>
<feature type="transmembrane region" description="Helical" evidence="14">
    <location>
        <begin position="6"/>
        <end position="29"/>
    </location>
</feature>
<evidence type="ECO:0000256" key="8">
    <source>
        <dbReference type="ARBA" id="ARBA00022989"/>
    </source>
</evidence>
<evidence type="ECO:0000256" key="3">
    <source>
        <dbReference type="ARBA" id="ARBA00011291"/>
    </source>
</evidence>
<comment type="similarity">
    <text evidence="2 13">Belongs to the ATPase protein 8 family.</text>
</comment>
<evidence type="ECO:0000256" key="11">
    <source>
        <dbReference type="ARBA" id="ARBA00023136"/>
    </source>
</evidence>
<keyword evidence="7 13" id="KW-0375">Hydrogen ion transport</keyword>
<keyword evidence="10 13" id="KW-0496">Mitochondrion</keyword>
<comment type="function">
    <text evidence="12">Mitochondrial membrane ATP synthase (F(1)F(0) ATP synthase or Complex V) produces ATP from ADP in the presence of a proton gradient across the membrane which is generated by electron transport complexes of the respiratory chain. F-type ATPases consist of two structural domains, F(1) - containing the extramembraneous catalytic core and F(0) - containing the membrane proton channel, linked together by a central stalk and a peripheral stalk. During catalysis, ATP synthesis in the catalytic domain of F(1) is coupled via a rotary mechanism of the central stalk subunits to proton translocation. Part of the complex F(0) domain. Minor subunit located with subunit a in the membrane.</text>
</comment>
<proteinExistence type="inferred from homology"/>
<evidence type="ECO:0000256" key="14">
    <source>
        <dbReference type="SAM" id="Phobius"/>
    </source>
</evidence>
<keyword evidence="6 13" id="KW-0812">Transmembrane</keyword>
<evidence type="ECO:0000256" key="10">
    <source>
        <dbReference type="ARBA" id="ARBA00023128"/>
    </source>
</evidence>
<keyword evidence="4 13" id="KW-0813">Transport</keyword>
<keyword evidence="9 13" id="KW-0406">Ion transport</keyword>
<sequence>MPQMAPIGWLSLFLIFSMSYMMFNMFNYYTLVPSLSFKKLNKNMNYNSMNWKW</sequence>
<name>A0A7G7CDS8_9MUSC</name>
<evidence type="ECO:0000256" key="4">
    <source>
        <dbReference type="ARBA" id="ARBA00022448"/>
    </source>
</evidence>
<keyword evidence="11 14" id="KW-0472">Membrane</keyword>
<comment type="subunit">
    <text evidence="3">F-type ATPases have 2 components, CF(1) - the catalytic core - and CF(0) - the membrane proton channel.</text>
</comment>
<dbReference type="AlphaFoldDB" id="A0A7G7CDS8"/>
<evidence type="ECO:0000256" key="12">
    <source>
        <dbReference type="ARBA" id="ARBA00024864"/>
    </source>
</evidence>
<dbReference type="GO" id="GO:0015986">
    <property type="term" value="P:proton motive force-driven ATP synthesis"/>
    <property type="evidence" value="ECO:0007669"/>
    <property type="project" value="InterPro"/>
</dbReference>
<evidence type="ECO:0000256" key="7">
    <source>
        <dbReference type="ARBA" id="ARBA00022781"/>
    </source>
</evidence>
<comment type="subcellular location">
    <subcellularLocation>
        <location evidence="1 13">Mitochondrion membrane</location>
        <topology evidence="1 13">Single-pass membrane protein</topology>
    </subcellularLocation>
</comment>
<dbReference type="GO" id="GO:0031966">
    <property type="term" value="C:mitochondrial membrane"/>
    <property type="evidence" value="ECO:0007669"/>
    <property type="project" value="UniProtKB-SubCell"/>
</dbReference>
<keyword evidence="5 13" id="KW-0138">CF(0)</keyword>
<dbReference type="EMBL" id="MT410821">
    <property type="protein sequence ID" value="QNE85744.1"/>
    <property type="molecule type" value="Genomic_DNA"/>
</dbReference>
<evidence type="ECO:0000256" key="2">
    <source>
        <dbReference type="ARBA" id="ARBA00008892"/>
    </source>
</evidence>
<evidence type="ECO:0000256" key="6">
    <source>
        <dbReference type="ARBA" id="ARBA00022692"/>
    </source>
</evidence>